<reference evidence="1" key="1">
    <citation type="submission" date="2021-06" db="EMBL/GenBank/DDBJ databases">
        <authorList>
            <person name="Kallberg Y."/>
            <person name="Tangrot J."/>
            <person name="Rosling A."/>
        </authorList>
    </citation>
    <scope>NUCLEOTIDE SEQUENCE</scope>
    <source>
        <strain evidence="1">CL356</strain>
    </source>
</reference>
<evidence type="ECO:0000313" key="1">
    <source>
        <dbReference type="EMBL" id="CAG8757429.1"/>
    </source>
</evidence>
<sequence length="80" mass="8744">ALSEFIGVTLPYDDLISLRDRMWEISPTLVRYDVAEKTSAEVALAGLAPLGTRTKDVGVSGALFKKPISNFYQTDPISRA</sequence>
<dbReference type="EMBL" id="CAJVPT010056834">
    <property type="protein sequence ID" value="CAG8757429.1"/>
    <property type="molecule type" value="Genomic_DNA"/>
</dbReference>
<keyword evidence="2" id="KW-1185">Reference proteome</keyword>
<name>A0ACA9QQA2_9GLOM</name>
<protein>
    <submittedName>
        <fullName evidence="1">1766_t:CDS:1</fullName>
    </submittedName>
</protein>
<evidence type="ECO:0000313" key="2">
    <source>
        <dbReference type="Proteomes" id="UP000789525"/>
    </source>
</evidence>
<comment type="caution">
    <text evidence="1">The sequence shown here is derived from an EMBL/GenBank/DDBJ whole genome shotgun (WGS) entry which is preliminary data.</text>
</comment>
<accession>A0ACA9QQA2</accession>
<feature type="non-terminal residue" evidence="1">
    <location>
        <position position="1"/>
    </location>
</feature>
<organism evidence="1 2">
    <name type="scientific">Acaulospora colombiana</name>
    <dbReference type="NCBI Taxonomy" id="27376"/>
    <lineage>
        <taxon>Eukaryota</taxon>
        <taxon>Fungi</taxon>
        <taxon>Fungi incertae sedis</taxon>
        <taxon>Mucoromycota</taxon>
        <taxon>Glomeromycotina</taxon>
        <taxon>Glomeromycetes</taxon>
        <taxon>Diversisporales</taxon>
        <taxon>Acaulosporaceae</taxon>
        <taxon>Acaulospora</taxon>
    </lineage>
</organism>
<gene>
    <name evidence="1" type="ORF">ACOLOM_LOCUS13029</name>
</gene>
<proteinExistence type="predicted"/>
<dbReference type="Proteomes" id="UP000789525">
    <property type="component" value="Unassembled WGS sequence"/>
</dbReference>